<evidence type="ECO:0000256" key="4">
    <source>
        <dbReference type="ARBA" id="ARBA00023284"/>
    </source>
</evidence>
<dbReference type="GO" id="GO:0016491">
    <property type="term" value="F:oxidoreductase activity"/>
    <property type="evidence" value="ECO:0007669"/>
    <property type="project" value="InterPro"/>
</dbReference>
<protein>
    <recommendedName>
        <fullName evidence="5">Thiol:disulfide interchange protein</fullName>
    </recommendedName>
</protein>
<sequence length="204" mass="23565">MKIKRVLIVLPLLFTALISADYRQGVDYRLVDNPLPVKKDGVVEVTEVFWYECAACYNFYPVINGWSQRQDSSVKFSKMHVTWQEIARNQAALFYTIEALGLGSDVQSAVFLQIHKERKAIRSPKQIVNFLSKFGVEKDKATKYLNSFTIKQKVERANKSIRQLQVQSTPTVIVDGTYIISPRRSYEEFFEVLDYVIELQKPNS</sequence>
<dbReference type="SUPFAM" id="SSF52833">
    <property type="entry name" value="Thioredoxin-like"/>
    <property type="match status" value="1"/>
</dbReference>
<proteinExistence type="inferred from homology"/>
<evidence type="ECO:0000256" key="3">
    <source>
        <dbReference type="ARBA" id="ARBA00023157"/>
    </source>
</evidence>
<dbReference type="EMBL" id="JH611165">
    <property type="protein sequence ID" value="EJP73495.1"/>
    <property type="molecule type" value="Genomic_DNA"/>
</dbReference>
<dbReference type="GO" id="GO:0042597">
    <property type="term" value="C:periplasmic space"/>
    <property type="evidence" value="ECO:0007669"/>
    <property type="project" value="UniProtKB-SubCell"/>
</dbReference>
<evidence type="ECO:0000256" key="7">
    <source>
        <dbReference type="SAM" id="SignalP"/>
    </source>
</evidence>
<dbReference type="InterPro" id="IPR036249">
    <property type="entry name" value="Thioredoxin-like_sf"/>
</dbReference>
<dbReference type="HOGENOM" id="CLU_088255_1_0_6"/>
<keyword evidence="4" id="KW-0676">Redox-active center</keyword>
<feature type="chain" id="PRO_5003781592" description="Thiol:disulfide interchange protein" evidence="7">
    <location>
        <begin position="21"/>
        <end position="204"/>
    </location>
</feature>
<feature type="signal peptide" evidence="7">
    <location>
        <begin position="1"/>
        <end position="20"/>
    </location>
</feature>
<comment type="subcellular location">
    <subcellularLocation>
        <location evidence="5">Periplasm</location>
    </subcellularLocation>
</comment>
<dbReference type="CDD" id="cd03019">
    <property type="entry name" value="DsbA_DsbA"/>
    <property type="match status" value="1"/>
</dbReference>
<evidence type="ECO:0000256" key="1">
    <source>
        <dbReference type="ARBA" id="ARBA00005791"/>
    </source>
</evidence>
<evidence type="ECO:0000256" key="6">
    <source>
        <dbReference type="PIRSR" id="PIRSR001488-1"/>
    </source>
</evidence>
<evidence type="ECO:0000256" key="2">
    <source>
        <dbReference type="ARBA" id="ARBA00022729"/>
    </source>
</evidence>
<evidence type="ECO:0000313" key="10">
    <source>
        <dbReference type="Proteomes" id="UP000010116"/>
    </source>
</evidence>
<dbReference type="InterPro" id="IPR050824">
    <property type="entry name" value="Thiol_disulfide_DsbA"/>
</dbReference>
<gene>
    <name evidence="9" type="ORF">NT02SARS_0010</name>
</gene>
<dbReference type="Gene3D" id="3.40.30.10">
    <property type="entry name" value="Glutaredoxin"/>
    <property type="match status" value="1"/>
</dbReference>
<dbReference type="Pfam" id="PF01323">
    <property type="entry name" value="DSBA"/>
    <property type="match status" value="1"/>
</dbReference>
<evidence type="ECO:0000313" key="9">
    <source>
        <dbReference type="EMBL" id="EJP73495.1"/>
    </source>
</evidence>
<evidence type="ECO:0000259" key="8">
    <source>
        <dbReference type="Pfam" id="PF01323"/>
    </source>
</evidence>
<reference evidence="9 10" key="1">
    <citation type="journal article" date="2012" name="ISME J.">
        <title>Genomic insights to SAR86, an abundant and uncultivated marine bacterial lineage.</title>
        <authorList>
            <person name="Dupont C.L."/>
            <person name="Rusch D.B."/>
            <person name="Yooseph S."/>
            <person name="Lombardo M.J."/>
            <person name="Richter R.A."/>
            <person name="Valas R."/>
            <person name="Novotny M."/>
            <person name="Yee-Greenbaum J."/>
            <person name="Selengut J.D."/>
            <person name="Haft D.H."/>
            <person name="Halpern A.L."/>
            <person name="Lasken R.S."/>
            <person name="Nealson K."/>
            <person name="Friedman R."/>
            <person name="Venter J.C."/>
        </authorList>
    </citation>
    <scope>NUCLEOTIDE SEQUENCE [LARGE SCALE GENOMIC DNA]</scope>
</reference>
<dbReference type="InterPro" id="IPR001853">
    <property type="entry name" value="DSBA-like_thioredoxin_dom"/>
</dbReference>
<comment type="similarity">
    <text evidence="1">Belongs to the thioredoxin family. DsbA subfamily.</text>
</comment>
<keyword evidence="3 5" id="KW-1015">Disulfide bond</keyword>
<accession>J4X2C1</accession>
<keyword evidence="2 7" id="KW-0732">Signal</keyword>
<keyword evidence="5" id="KW-0574">Periplasm</keyword>
<dbReference type="Proteomes" id="UP000010116">
    <property type="component" value="Unassembled WGS sequence"/>
</dbReference>
<dbReference type="PIRSF" id="PIRSF001488">
    <property type="entry name" value="Tdi_protein"/>
    <property type="match status" value="1"/>
</dbReference>
<dbReference type="PANTHER" id="PTHR35891">
    <property type="entry name" value="THIOL:DISULFIDE INTERCHANGE PROTEIN DSBA"/>
    <property type="match status" value="1"/>
</dbReference>
<dbReference type="InterPro" id="IPR023205">
    <property type="entry name" value="DsbA/DsbL"/>
</dbReference>
<dbReference type="AlphaFoldDB" id="J4X2C1"/>
<dbReference type="PANTHER" id="PTHR35891:SF3">
    <property type="entry name" value="THIOL:DISULFIDE INTERCHANGE PROTEIN DSBL"/>
    <property type="match status" value="1"/>
</dbReference>
<feature type="disulfide bond" description="Redox-active" evidence="6">
    <location>
        <begin position="53"/>
        <end position="56"/>
    </location>
</feature>
<feature type="domain" description="DSBA-like thioredoxin" evidence="8">
    <location>
        <begin position="66"/>
        <end position="188"/>
    </location>
</feature>
<evidence type="ECO:0000256" key="5">
    <source>
        <dbReference type="PIRNR" id="PIRNR001488"/>
    </source>
</evidence>
<organism evidence="9 10">
    <name type="scientific">SAR86 cluster bacterium SAR86B</name>
    <dbReference type="NCBI Taxonomy" id="1123867"/>
    <lineage>
        <taxon>Bacteria</taxon>
        <taxon>Pseudomonadati</taxon>
        <taxon>Pseudomonadota</taxon>
        <taxon>Gammaproteobacteria</taxon>
        <taxon>SAR86 cluster</taxon>
    </lineage>
</organism>
<name>J4X2C1_9GAMM</name>